<protein>
    <submittedName>
        <fullName evidence="2">Uncharacterized protein</fullName>
    </submittedName>
</protein>
<dbReference type="STRING" id="7398.A0A1B0AHU3"/>
<evidence type="ECO:0000313" key="3">
    <source>
        <dbReference type="Proteomes" id="UP000092445"/>
    </source>
</evidence>
<accession>A0A1B0AHU3</accession>
<feature type="compositionally biased region" description="Low complexity" evidence="1">
    <location>
        <begin position="1"/>
        <end position="19"/>
    </location>
</feature>
<name>A0A1B0AHU3_GLOPL</name>
<sequence length="285" mass="33017">MQKISSNSVSKSTILSSSSPRCVSPENGFLLNTRRCTIHDNNAHQKFQLEYPDICASDEDFLESVETHSEIYLPPTAPLVSEEEYDEIPIDCFENRSNSSGSFTSRIRQTNAIFLQRLQDIANNKNDNRDRKLITYRKWLGTLLRLNELFVNKIEDLKSEMAEQLEYFRRANADRCRSQSNELRKYHRDIDSSIKIIRNAFHNGAWDFQSLFLKTISRSQVFGVSEPNAVQLHCNLKVLAAKLAEKHDEILSVRKHIASMEGQMRYVQKSLCLKKELIEKLRKSL</sequence>
<evidence type="ECO:0000313" key="2">
    <source>
        <dbReference type="EnsemblMetazoa" id="GPAI046269-PA"/>
    </source>
</evidence>
<reference evidence="2" key="2">
    <citation type="submission" date="2020-05" db="UniProtKB">
        <authorList>
            <consortium name="EnsemblMetazoa"/>
        </authorList>
    </citation>
    <scope>IDENTIFICATION</scope>
    <source>
        <strain evidence="2">IAEA</strain>
    </source>
</reference>
<proteinExistence type="predicted"/>
<dbReference type="Proteomes" id="UP000092445">
    <property type="component" value="Unassembled WGS sequence"/>
</dbReference>
<dbReference type="EnsemblMetazoa" id="GPAI046269-RA">
    <property type="protein sequence ID" value="GPAI046269-PA"/>
    <property type="gene ID" value="GPAI046269"/>
</dbReference>
<organism evidence="2 3">
    <name type="scientific">Glossina pallidipes</name>
    <name type="common">Tsetse fly</name>
    <dbReference type="NCBI Taxonomy" id="7398"/>
    <lineage>
        <taxon>Eukaryota</taxon>
        <taxon>Metazoa</taxon>
        <taxon>Ecdysozoa</taxon>
        <taxon>Arthropoda</taxon>
        <taxon>Hexapoda</taxon>
        <taxon>Insecta</taxon>
        <taxon>Pterygota</taxon>
        <taxon>Neoptera</taxon>
        <taxon>Endopterygota</taxon>
        <taxon>Diptera</taxon>
        <taxon>Brachycera</taxon>
        <taxon>Muscomorpha</taxon>
        <taxon>Hippoboscoidea</taxon>
        <taxon>Glossinidae</taxon>
        <taxon>Glossina</taxon>
    </lineage>
</organism>
<reference evidence="3" key="1">
    <citation type="submission" date="2014-03" db="EMBL/GenBank/DDBJ databases">
        <authorList>
            <person name="Aksoy S."/>
            <person name="Warren W."/>
            <person name="Wilson R.K."/>
        </authorList>
    </citation>
    <scope>NUCLEOTIDE SEQUENCE [LARGE SCALE GENOMIC DNA]</scope>
    <source>
        <strain evidence="3">IAEA</strain>
    </source>
</reference>
<keyword evidence="3" id="KW-1185">Reference proteome</keyword>
<dbReference type="VEuPathDB" id="VectorBase:GPAI046269"/>
<evidence type="ECO:0000256" key="1">
    <source>
        <dbReference type="SAM" id="MobiDB-lite"/>
    </source>
</evidence>
<feature type="region of interest" description="Disordered" evidence="1">
    <location>
        <begin position="1"/>
        <end position="22"/>
    </location>
</feature>
<dbReference type="AlphaFoldDB" id="A0A1B0AHU3"/>